<evidence type="ECO:0000313" key="2">
    <source>
        <dbReference type="Proteomes" id="UP000636709"/>
    </source>
</evidence>
<comment type="caution">
    <text evidence="1">The sequence shown here is derived from an EMBL/GenBank/DDBJ whole genome shotgun (WGS) entry which is preliminary data.</text>
</comment>
<reference evidence="1" key="1">
    <citation type="submission" date="2020-07" db="EMBL/GenBank/DDBJ databases">
        <title>Genome sequence and genetic diversity analysis of an under-domesticated orphan crop, white fonio (Digitaria exilis).</title>
        <authorList>
            <person name="Bennetzen J.L."/>
            <person name="Chen S."/>
            <person name="Ma X."/>
            <person name="Wang X."/>
            <person name="Yssel A.E.J."/>
            <person name="Chaluvadi S.R."/>
            <person name="Johnson M."/>
            <person name="Gangashetty P."/>
            <person name="Hamidou F."/>
            <person name="Sanogo M.D."/>
            <person name="Zwaenepoel A."/>
            <person name="Wallace J."/>
            <person name="Van De Peer Y."/>
            <person name="Van Deynze A."/>
        </authorList>
    </citation>
    <scope>NUCLEOTIDE SEQUENCE</scope>
    <source>
        <tissue evidence="1">Leaves</tissue>
    </source>
</reference>
<gene>
    <name evidence="1" type="ORF">HU200_003924</name>
</gene>
<accession>A0A835FU92</accession>
<organism evidence="1 2">
    <name type="scientific">Digitaria exilis</name>
    <dbReference type="NCBI Taxonomy" id="1010633"/>
    <lineage>
        <taxon>Eukaryota</taxon>
        <taxon>Viridiplantae</taxon>
        <taxon>Streptophyta</taxon>
        <taxon>Embryophyta</taxon>
        <taxon>Tracheophyta</taxon>
        <taxon>Spermatophyta</taxon>
        <taxon>Magnoliopsida</taxon>
        <taxon>Liliopsida</taxon>
        <taxon>Poales</taxon>
        <taxon>Poaceae</taxon>
        <taxon>PACMAD clade</taxon>
        <taxon>Panicoideae</taxon>
        <taxon>Panicodae</taxon>
        <taxon>Paniceae</taxon>
        <taxon>Anthephorinae</taxon>
        <taxon>Digitaria</taxon>
    </lineage>
</organism>
<dbReference type="OrthoDB" id="48317at2759"/>
<sequence>MRAAHKKNVLVTAACLAKLGGHSVTATCGARNLGLVVDDLSADEALDYTTPRAPRCGAPPGRNTTCGGALHAPRRGDMAVDITPGFVAGVTAILQMVTFSNKRLVPLLVTPKKEDMELLLGMVKQGRLKTAKSMSGHATGKVVVEMGAAE</sequence>
<dbReference type="SUPFAM" id="SSF51735">
    <property type="entry name" value="NAD(P)-binding Rossmann-fold domains"/>
    <property type="match status" value="1"/>
</dbReference>
<dbReference type="Proteomes" id="UP000636709">
    <property type="component" value="Unassembled WGS sequence"/>
</dbReference>
<evidence type="ECO:0000313" key="1">
    <source>
        <dbReference type="EMBL" id="KAF8776061.1"/>
    </source>
</evidence>
<name>A0A835FU92_9POAL</name>
<dbReference type="PANTHER" id="PTHR44013">
    <property type="entry name" value="ZINC-TYPE ALCOHOL DEHYDROGENASE-LIKE PROTEIN C16A3.02C"/>
    <property type="match status" value="1"/>
</dbReference>
<protein>
    <submittedName>
        <fullName evidence="1">Uncharacterized protein</fullName>
    </submittedName>
</protein>
<dbReference type="PANTHER" id="PTHR44013:SF2">
    <property type="entry name" value="OS09G0502500 PROTEIN"/>
    <property type="match status" value="1"/>
</dbReference>
<dbReference type="Gene3D" id="3.40.50.720">
    <property type="entry name" value="NAD(P)-binding Rossmann-like Domain"/>
    <property type="match status" value="1"/>
</dbReference>
<proteinExistence type="predicted"/>
<dbReference type="Gene3D" id="3.90.180.10">
    <property type="entry name" value="Medium-chain alcohol dehydrogenases, catalytic domain"/>
    <property type="match status" value="1"/>
</dbReference>
<dbReference type="InterPro" id="IPR036291">
    <property type="entry name" value="NAD(P)-bd_dom_sf"/>
</dbReference>
<dbReference type="EMBL" id="JACEFO010000239">
    <property type="protein sequence ID" value="KAF8776061.1"/>
    <property type="molecule type" value="Genomic_DNA"/>
</dbReference>
<dbReference type="AlphaFoldDB" id="A0A835FU92"/>
<keyword evidence="2" id="KW-1185">Reference proteome</keyword>
<dbReference type="InterPro" id="IPR052733">
    <property type="entry name" value="Chloroplast_QOR"/>
</dbReference>